<keyword evidence="2" id="KW-1185">Reference proteome</keyword>
<dbReference type="Proteomes" id="UP000008457">
    <property type="component" value="Chromosome"/>
</dbReference>
<reference evidence="2" key="1">
    <citation type="submission" date="2010-11" db="EMBL/GenBank/DDBJ databases">
        <title>The complete genome of Mahella australiensis DSM 15567.</title>
        <authorList>
            <consortium name="US DOE Joint Genome Institute (JGI-PGF)"/>
            <person name="Lucas S."/>
            <person name="Copeland A."/>
            <person name="Lapidus A."/>
            <person name="Bruce D."/>
            <person name="Goodwin L."/>
            <person name="Pitluck S."/>
            <person name="Kyrpides N."/>
            <person name="Mavromatis K."/>
            <person name="Pagani I."/>
            <person name="Ivanova N."/>
            <person name="Teshima H."/>
            <person name="Brettin T."/>
            <person name="Detter J.C."/>
            <person name="Han C."/>
            <person name="Tapia R."/>
            <person name="Land M."/>
            <person name="Hauser L."/>
            <person name="Markowitz V."/>
            <person name="Cheng J.-F."/>
            <person name="Hugenholtz P."/>
            <person name="Woyke T."/>
            <person name="Wu D."/>
            <person name="Spring S."/>
            <person name="Pukall R."/>
            <person name="Steenblock K."/>
            <person name="Schneider S."/>
            <person name="Klenk H.-P."/>
            <person name="Eisen J.A."/>
        </authorList>
    </citation>
    <scope>NUCLEOTIDE SEQUENCE [LARGE SCALE GENOMIC DNA]</scope>
    <source>
        <strain evidence="2">DSM 15567 / CIP 107919 / 50-1 BON</strain>
    </source>
</reference>
<protein>
    <recommendedName>
        <fullName evidence="3">Transposase</fullName>
    </recommendedName>
</protein>
<dbReference type="HOGENOM" id="CLU_3365730_0_0_9"/>
<evidence type="ECO:0000313" key="2">
    <source>
        <dbReference type="Proteomes" id="UP000008457"/>
    </source>
</evidence>
<name>F3ZYK2_MAHA5</name>
<gene>
    <name evidence="1" type="ordered locus">Mahau_2630</name>
</gene>
<dbReference type="AlphaFoldDB" id="F3ZYK2"/>
<evidence type="ECO:0008006" key="3">
    <source>
        <dbReference type="Google" id="ProtNLM"/>
    </source>
</evidence>
<sequence>MTQKQYSEEFKEQIIKECNDGGIFTDATNIFLELL</sequence>
<evidence type="ECO:0000313" key="1">
    <source>
        <dbReference type="EMBL" id="AEE97770.1"/>
    </source>
</evidence>
<accession>F3ZYK2</accession>
<dbReference type="KEGG" id="mas:Mahau_2630"/>
<reference evidence="1 2" key="2">
    <citation type="journal article" date="2011" name="Stand. Genomic Sci.">
        <title>Complete genome sequence of Mahella australiensis type strain (50-1 BON).</title>
        <authorList>
            <person name="Sikorski J."/>
            <person name="Teshima H."/>
            <person name="Nolan M."/>
            <person name="Lucas S."/>
            <person name="Hammon N."/>
            <person name="Deshpande S."/>
            <person name="Cheng J.F."/>
            <person name="Pitluck S."/>
            <person name="Liolios K."/>
            <person name="Pagani I."/>
            <person name="Ivanova N."/>
            <person name="Huntemann M."/>
            <person name="Mavromatis K."/>
            <person name="Ovchinikova G."/>
            <person name="Pati A."/>
            <person name="Tapia R."/>
            <person name="Han C."/>
            <person name="Goodwin L."/>
            <person name="Chen A."/>
            <person name="Palaniappan K."/>
            <person name="Land M."/>
            <person name="Hauser L."/>
            <person name="Ngatchou-Djao O.D."/>
            <person name="Rohde M."/>
            <person name="Pukall R."/>
            <person name="Spring S."/>
            <person name="Abt B."/>
            <person name="Goker M."/>
            <person name="Detter J.C."/>
            <person name="Woyke T."/>
            <person name="Bristow J."/>
            <person name="Markowitz V."/>
            <person name="Hugenholtz P."/>
            <person name="Eisen J.A."/>
            <person name="Kyrpides N.C."/>
            <person name="Klenk H.P."/>
            <person name="Lapidus A."/>
        </authorList>
    </citation>
    <scope>NUCLEOTIDE SEQUENCE [LARGE SCALE GENOMIC DNA]</scope>
    <source>
        <strain evidence="2">DSM 15567 / CIP 107919 / 50-1 BON</strain>
    </source>
</reference>
<dbReference type="EMBL" id="CP002360">
    <property type="protein sequence ID" value="AEE97770.1"/>
    <property type="molecule type" value="Genomic_DNA"/>
</dbReference>
<proteinExistence type="predicted"/>
<organism evidence="1 2">
    <name type="scientific">Mahella australiensis (strain DSM 15567 / CIP 107919 / 50-1 BON)</name>
    <dbReference type="NCBI Taxonomy" id="697281"/>
    <lineage>
        <taxon>Bacteria</taxon>
        <taxon>Bacillati</taxon>
        <taxon>Bacillota</taxon>
        <taxon>Clostridia</taxon>
        <taxon>Thermoanaerobacterales</taxon>
        <taxon>Thermoanaerobacterales Family IV. Incertae Sedis</taxon>
        <taxon>Mahella</taxon>
    </lineage>
</organism>